<dbReference type="STRING" id="1122159.SAMN02745246_02977"/>
<name>A0A4Q0PJU8_9FLAO</name>
<evidence type="ECO:0000259" key="2">
    <source>
        <dbReference type="Pfam" id="PF13590"/>
    </source>
</evidence>
<evidence type="ECO:0000256" key="1">
    <source>
        <dbReference type="SAM" id="SignalP"/>
    </source>
</evidence>
<dbReference type="PROSITE" id="PS51257">
    <property type="entry name" value="PROKAR_LIPOPROTEIN"/>
    <property type="match status" value="1"/>
</dbReference>
<evidence type="ECO:0000313" key="4">
    <source>
        <dbReference type="Proteomes" id="UP000290608"/>
    </source>
</evidence>
<evidence type="ECO:0000313" key="3">
    <source>
        <dbReference type="EMBL" id="RXG27914.1"/>
    </source>
</evidence>
<comment type="caution">
    <text evidence="3">The sequence shown here is derived from an EMBL/GenBank/DDBJ whole genome shotgun (WGS) entry which is preliminary data.</text>
</comment>
<dbReference type="RefSeq" id="WP_241652625.1">
    <property type="nucleotide sequence ID" value="NZ_QOVL01000013.1"/>
</dbReference>
<feature type="chain" id="PRO_5020811613" description="DUF4136 domain-containing protein" evidence="1">
    <location>
        <begin position="24"/>
        <end position="174"/>
    </location>
</feature>
<dbReference type="Proteomes" id="UP000290608">
    <property type="component" value="Unassembled WGS sequence"/>
</dbReference>
<feature type="signal peptide" evidence="1">
    <location>
        <begin position="1"/>
        <end position="23"/>
    </location>
</feature>
<dbReference type="Pfam" id="PF13590">
    <property type="entry name" value="DUF4136"/>
    <property type="match status" value="1"/>
</dbReference>
<dbReference type="InterPro" id="IPR025411">
    <property type="entry name" value="DUF4136"/>
</dbReference>
<protein>
    <recommendedName>
        <fullName evidence="2">DUF4136 domain-containing protein</fullName>
    </recommendedName>
</protein>
<feature type="domain" description="DUF4136" evidence="2">
    <location>
        <begin position="22"/>
        <end position="172"/>
    </location>
</feature>
<dbReference type="EMBL" id="QOVL01000013">
    <property type="protein sequence ID" value="RXG27914.1"/>
    <property type="molecule type" value="Genomic_DNA"/>
</dbReference>
<reference evidence="3 4" key="1">
    <citation type="submission" date="2018-07" db="EMBL/GenBank/DDBJ databases">
        <title>Leeuwenhoekiella genomics.</title>
        <authorList>
            <person name="Tahon G."/>
            <person name="Willems A."/>
        </authorList>
    </citation>
    <scope>NUCLEOTIDE SEQUENCE [LARGE SCALE GENOMIC DNA]</scope>
    <source>
        <strain evidence="3 4">LMG 1345</strain>
    </source>
</reference>
<sequence length="174" mass="18981">MMKHFLFLVVTATLFSCGSTKVAYDYDEQISFSTYKTYNYIADMQTGLSQLDDNRLMDATDVVMQANGFAKSETPDLLINIVADQYETAPQNSVGIGVGGGSYGGGVSVGAGIPLGGRKDHQTITFDLVDARQDILVWQAVSDSNVAVNTNPQDRVTYFAKLVQKVFSEFPPEK</sequence>
<proteinExistence type="predicted"/>
<dbReference type="Gene3D" id="3.30.160.670">
    <property type="match status" value="1"/>
</dbReference>
<keyword evidence="1" id="KW-0732">Signal</keyword>
<accession>A0A4Q0PJU8</accession>
<gene>
    <name evidence="3" type="ORF">DSL99_2705</name>
</gene>
<organism evidence="3 4">
    <name type="scientific">Leeuwenhoekiella marinoflava</name>
    <dbReference type="NCBI Taxonomy" id="988"/>
    <lineage>
        <taxon>Bacteria</taxon>
        <taxon>Pseudomonadati</taxon>
        <taxon>Bacteroidota</taxon>
        <taxon>Flavobacteriia</taxon>
        <taxon>Flavobacteriales</taxon>
        <taxon>Flavobacteriaceae</taxon>
        <taxon>Leeuwenhoekiella</taxon>
    </lineage>
</organism>
<dbReference type="AlphaFoldDB" id="A0A4Q0PJU8"/>